<dbReference type="SMART" id="SM00382">
    <property type="entry name" value="AAA"/>
    <property type="match status" value="2"/>
</dbReference>
<evidence type="ECO:0000256" key="6">
    <source>
        <dbReference type="ARBA" id="ARBA00069073"/>
    </source>
</evidence>
<keyword evidence="1" id="KW-1003">Cell membrane</keyword>
<evidence type="ECO:0000256" key="2">
    <source>
        <dbReference type="ARBA" id="ARBA00022737"/>
    </source>
</evidence>
<dbReference type="CDD" id="cd03221">
    <property type="entry name" value="ABCF_EF-3"/>
    <property type="match status" value="2"/>
</dbReference>
<keyword evidence="2" id="KW-0677">Repeat</keyword>
<keyword evidence="10" id="KW-1185">Reference proteome</keyword>
<comment type="similarity">
    <text evidence="5">Belongs to the ABC transporter superfamily. ABCF family. YheS subfamily.</text>
</comment>
<evidence type="ECO:0000256" key="7">
    <source>
        <dbReference type="SAM" id="MobiDB-lite"/>
    </source>
</evidence>
<dbReference type="InterPro" id="IPR017871">
    <property type="entry name" value="ABC_transporter-like_CS"/>
</dbReference>
<dbReference type="EMBL" id="JADFUA010000004">
    <property type="protein sequence ID" value="MBE9609476.1"/>
    <property type="molecule type" value="Genomic_DNA"/>
</dbReference>
<dbReference type="InterPro" id="IPR003439">
    <property type="entry name" value="ABC_transporter-like_ATP-bd"/>
</dbReference>
<dbReference type="Pfam" id="PF00005">
    <property type="entry name" value="ABC_tran"/>
    <property type="match status" value="2"/>
</dbReference>
<evidence type="ECO:0000256" key="1">
    <source>
        <dbReference type="ARBA" id="ARBA00022475"/>
    </source>
</evidence>
<dbReference type="FunFam" id="3.40.50.300:FF:002053">
    <property type="entry name" value="ABC transporter ATP-binding protein"/>
    <property type="match status" value="1"/>
</dbReference>
<dbReference type="FunFam" id="3.40.50.300:FF:000011">
    <property type="entry name" value="Putative ABC transporter ATP-binding component"/>
    <property type="match status" value="1"/>
</dbReference>
<dbReference type="Proteomes" id="UP000604481">
    <property type="component" value="Unassembled WGS sequence"/>
</dbReference>
<evidence type="ECO:0000259" key="8">
    <source>
        <dbReference type="PROSITE" id="PS50893"/>
    </source>
</evidence>
<comment type="caution">
    <text evidence="9">The sequence shown here is derived from an EMBL/GenBank/DDBJ whole genome shotgun (WGS) entry which is preliminary data.</text>
</comment>
<dbReference type="PANTHER" id="PTHR19211">
    <property type="entry name" value="ATP-BINDING TRANSPORT PROTEIN-RELATED"/>
    <property type="match status" value="1"/>
</dbReference>
<evidence type="ECO:0000313" key="10">
    <source>
        <dbReference type="Proteomes" id="UP000604481"/>
    </source>
</evidence>
<feature type="compositionally biased region" description="Basic and acidic residues" evidence="7">
    <location>
        <begin position="537"/>
        <end position="551"/>
    </location>
</feature>
<feature type="domain" description="ABC transporter" evidence="8">
    <location>
        <begin position="312"/>
        <end position="527"/>
    </location>
</feature>
<feature type="domain" description="ABC transporter" evidence="8">
    <location>
        <begin position="2"/>
        <end position="245"/>
    </location>
</feature>
<dbReference type="PROSITE" id="PS50893">
    <property type="entry name" value="ABC_TRANSPORTER_2"/>
    <property type="match status" value="2"/>
</dbReference>
<keyword evidence="1" id="KW-0472">Membrane</keyword>
<gene>
    <name evidence="9" type="ORF">INR99_08935</name>
</gene>
<feature type="region of interest" description="Disordered" evidence="7">
    <location>
        <begin position="523"/>
        <end position="560"/>
    </location>
</feature>
<proteinExistence type="inferred from homology"/>
<dbReference type="GO" id="GO:0005524">
    <property type="term" value="F:ATP binding"/>
    <property type="evidence" value="ECO:0007669"/>
    <property type="project" value="UniProtKB-KW"/>
</dbReference>
<evidence type="ECO:0000256" key="5">
    <source>
        <dbReference type="ARBA" id="ARBA00061571"/>
    </source>
</evidence>
<dbReference type="InterPro" id="IPR050611">
    <property type="entry name" value="ABCF"/>
</dbReference>
<evidence type="ECO:0000256" key="4">
    <source>
        <dbReference type="ARBA" id="ARBA00022840"/>
    </source>
</evidence>
<dbReference type="GO" id="GO:0003677">
    <property type="term" value="F:DNA binding"/>
    <property type="evidence" value="ECO:0007669"/>
    <property type="project" value="InterPro"/>
</dbReference>
<dbReference type="InterPro" id="IPR027417">
    <property type="entry name" value="P-loop_NTPase"/>
</dbReference>
<dbReference type="PROSITE" id="PS00211">
    <property type="entry name" value="ABC_TRANSPORTER_1"/>
    <property type="match status" value="2"/>
</dbReference>
<dbReference type="Gene3D" id="3.40.50.300">
    <property type="entry name" value="P-loop containing nucleotide triphosphate hydrolases"/>
    <property type="match status" value="2"/>
</dbReference>
<dbReference type="Pfam" id="PF12848">
    <property type="entry name" value="ABC_tran_Xtn"/>
    <property type="match status" value="1"/>
</dbReference>
<dbReference type="PANTHER" id="PTHR19211:SF14">
    <property type="entry name" value="ATP-BINDING CASSETTE SUB-FAMILY F MEMBER 1"/>
    <property type="match status" value="1"/>
</dbReference>
<protein>
    <recommendedName>
        <fullName evidence="6">Probable ATP-binding protein YheS</fullName>
    </recommendedName>
</protein>
<dbReference type="SUPFAM" id="SSF52540">
    <property type="entry name" value="P-loop containing nucleoside triphosphate hydrolases"/>
    <property type="match status" value="2"/>
</dbReference>
<sequence length="632" mass="70870">MIRLINLSMLRGTKQLLDRVNLTLHPGSKTGLVGANGAGKSSLFAMLRGEIHADSGDLDMPPRITIAHVAQETPALPISALDYVLQGDAELCRIESELAGIADHEGHAHAELLAQLEAIDGYSARARAGKLLAGLGFSQEETARPVSNFSGGWRMRLNLAQALMCRSDLLLLDEPTNHLDLETVVWLENWLNSYQGMLLVISHDRDFLDNTVRQILHIERAQLALYTGNYADFEEQKAQRLALQQAAFEKQQREIAHLESFITRFKAKASKAKQAQSRVKSLERMERIAAAHVDSPFSFEFREPESSPNPLLRIENGSAGYDAANPILTGLNLSLEKSARLGLLGVNGAGKSTLIKALAGERPLLAGQLVEGKGLKIGYFAQHQLEHLRLEESPLWHLQKLDPTTREQEHRNYLGGFDFRGEMATSPIAPFSGGEKARLALALLIWQRPNLLLLDEPTNHLDIEMRQALTLAMQDFEGALIVVSHDRHLLRATVDDFWLIEAGHVRPFDGDLDDYTRYSQDLRQSQQGDLRGSVASMDRRTQKREEAEARQRLASQRKPLEKELQQLEKKMAPLTEEHARLSQRLGEEGLYDPANKDELQQTLRREAEVKGLLDEYELRWLELHEALEALQG</sequence>
<dbReference type="AlphaFoldDB" id="A0A8J7K1N5"/>
<dbReference type="RefSeq" id="WP_194115999.1">
    <property type="nucleotide sequence ID" value="NZ_JADFUA010000004.1"/>
</dbReference>
<evidence type="ECO:0000313" key="9">
    <source>
        <dbReference type="EMBL" id="MBE9609476.1"/>
    </source>
</evidence>
<dbReference type="Pfam" id="PF16326">
    <property type="entry name" value="ABC_tran_CTD"/>
    <property type="match status" value="1"/>
</dbReference>
<name>A0A8J7K1N5_9NEIS</name>
<keyword evidence="3" id="KW-0547">Nucleotide-binding</keyword>
<evidence type="ECO:0000256" key="3">
    <source>
        <dbReference type="ARBA" id="ARBA00022741"/>
    </source>
</evidence>
<organism evidence="9 10">
    <name type="scientific">Chitinilyticum piscinae</name>
    <dbReference type="NCBI Taxonomy" id="2866724"/>
    <lineage>
        <taxon>Bacteria</taxon>
        <taxon>Pseudomonadati</taxon>
        <taxon>Pseudomonadota</taxon>
        <taxon>Betaproteobacteria</taxon>
        <taxon>Neisseriales</taxon>
        <taxon>Chitinibacteraceae</taxon>
        <taxon>Chitinilyticum</taxon>
    </lineage>
</organism>
<accession>A0A8J7K1N5</accession>
<dbReference type="InterPro" id="IPR003593">
    <property type="entry name" value="AAA+_ATPase"/>
</dbReference>
<keyword evidence="4 9" id="KW-0067">ATP-binding</keyword>
<dbReference type="InterPro" id="IPR032524">
    <property type="entry name" value="ABC_tran_C"/>
</dbReference>
<dbReference type="GO" id="GO:0016887">
    <property type="term" value="F:ATP hydrolysis activity"/>
    <property type="evidence" value="ECO:0007669"/>
    <property type="project" value="InterPro"/>
</dbReference>
<dbReference type="InterPro" id="IPR032781">
    <property type="entry name" value="ABC_tran_Xtn"/>
</dbReference>
<reference evidence="9 10" key="1">
    <citation type="submission" date="2020-10" db="EMBL/GenBank/DDBJ databases">
        <title>The genome sequence of Chitinilyticum litopenaei 4Y14.</title>
        <authorList>
            <person name="Liu Y."/>
        </authorList>
    </citation>
    <scope>NUCLEOTIDE SEQUENCE [LARGE SCALE GENOMIC DNA]</scope>
    <source>
        <strain evidence="9 10">4Y14</strain>
    </source>
</reference>